<dbReference type="Proteomes" id="UP001320170">
    <property type="component" value="Unassembled WGS sequence"/>
</dbReference>
<reference evidence="2 3" key="1">
    <citation type="journal article" date="2024" name="Pathogens">
        <title>Characterization of a Novel Species of Legionella Isolated from a Healthcare Facility: Legionella resiliens sp. nov.</title>
        <authorList>
            <person name="Cristino S."/>
            <person name="Pascale M.R."/>
            <person name="Marino F."/>
            <person name="Derelitto C."/>
            <person name="Salaris S."/>
            <person name="Orsini M."/>
            <person name="Squarzoni S."/>
            <person name="Grottola A."/>
            <person name="Girolamini L."/>
        </authorList>
    </citation>
    <scope>NUCLEOTIDE SEQUENCE [LARGE SCALE GENOMIC DNA]</scope>
    <source>
        <strain evidence="2 3">8cVS16</strain>
    </source>
</reference>
<protein>
    <submittedName>
        <fullName evidence="2">Uncharacterized protein</fullName>
    </submittedName>
</protein>
<dbReference type="EMBL" id="JAJTND010000004">
    <property type="protein sequence ID" value="MCE3532194.1"/>
    <property type="molecule type" value="Genomic_DNA"/>
</dbReference>
<evidence type="ECO:0000313" key="3">
    <source>
        <dbReference type="Proteomes" id="UP001320170"/>
    </source>
</evidence>
<keyword evidence="3" id="KW-1185">Reference proteome</keyword>
<comment type="caution">
    <text evidence="2">The sequence shown here is derived from an EMBL/GenBank/DDBJ whole genome shotgun (WGS) entry which is preliminary data.</text>
</comment>
<evidence type="ECO:0000256" key="1">
    <source>
        <dbReference type="SAM" id="MobiDB-lite"/>
    </source>
</evidence>
<organism evidence="2 3">
    <name type="scientific">Legionella resiliens</name>
    <dbReference type="NCBI Taxonomy" id="2905958"/>
    <lineage>
        <taxon>Bacteria</taxon>
        <taxon>Pseudomonadati</taxon>
        <taxon>Pseudomonadota</taxon>
        <taxon>Gammaproteobacteria</taxon>
        <taxon>Legionellales</taxon>
        <taxon>Legionellaceae</taxon>
        <taxon>Legionella</taxon>
    </lineage>
</organism>
<sequence length="460" mass="52695">MISKDDRLKKSLENFESQGAKDTSGGHTAGIHKKKAKETRPNSQRNKKSWFVKEAYSPDEPLELEVISGEVYRFWIGNTQPKTRLVTDKLDKRYVASEGVPGFKTFKSIMEQGGKPTDYKTLARILVSALVLAETDLKADNIGVNSGGTSVKIDHDSSLWPIVRRIMSMQNDLNQVNFSFEDLDDILAPKTFKPTIWAGGLKKEIKDELRKNEEFKKEVYLQILRILVYPPEVLTKIQEVNAPSDLQLKEEIDNFLQERISLLRTEALKSKGFREFITNLNIDDCESEFKSELKEFFSENRAYAEGIDISHSMLKAIHKIKDQAQLSEARAGELDKITLLKEKLNLDRHNHEHLAYWQEKTKAGGGTLVEYNGTYYKVPSKIAQMMKMDADSFSSYIDFKDEIDKIRKSDESAKNTNSLYSFFGEVKNKITRDKVTQALYEIDDIEEADLNDLDPSFKMK</sequence>
<proteinExistence type="predicted"/>
<feature type="region of interest" description="Disordered" evidence="1">
    <location>
        <begin position="1"/>
        <end position="46"/>
    </location>
</feature>
<dbReference type="RefSeq" id="WP_182352022.1">
    <property type="nucleotide sequence ID" value="NZ_JAJSPM010000005.1"/>
</dbReference>
<evidence type="ECO:0000313" key="2">
    <source>
        <dbReference type="EMBL" id="MCE3532194.1"/>
    </source>
</evidence>
<accession>A0ABS8X355</accession>
<feature type="compositionally biased region" description="Basic and acidic residues" evidence="1">
    <location>
        <begin position="1"/>
        <end position="13"/>
    </location>
</feature>
<name>A0ABS8X355_9GAMM</name>
<gene>
    <name evidence="2" type="ORF">LXO92_07370</name>
</gene>